<protein>
    <submittedName>
        <fullName evidence="1">Uncharacterized protein</fullName>
    </submittedName>
</protein>
<accession>A0ACC1CH78</accession>
<dbReference type="EMBL" id="CM034412">
    <property type="protein sequence ID" value="KAJ0170812.1"/>
    <property type="molecule type" value="Genomic_DNA"/>
</dbReference>
<reference evidence="1 2" key="1">
    <citation type="journal article" date="2021" name="Front. Genet.">
        <title>Chromosome-Level Genome Assembly Reveals Significant Gene Expansion in the Toll and IMD Signaling Pathways of Dendrolimus kikuchii.</title>
        <authorList>
            <person name="Zhou J."/>
            <person name="Wu P."/>
            <person name="Xiong Z."/>
            <person name="Liu N."/>
            <person name="Zhao N."/>
            <person name="Ji M."/>
            <person name="Qiu Y."/>
            <person name="Yang B."/>
        </authorList>
    </citation>
    <scope>NUCLEOTIDE SEQUENCE [LARGE SCALE GENOMIC DNA]</scope>
    <source>
        <strain evidence="1">Ann1</strain>
    </source>
</reference>
<gene>
    <name evidence="1" type="ORF">K1T71_013584</name>
</gene>
<evidence type="ECO:0000313" key="1">
    <source>
        <dbReference type="EMBL" id="KAJ0170812.1"/>
    </source>
</evidence>
<proteinExistence type="predicted"/>
<organism evidence="1 2">
    <name type="scientific">Dendrolimus kikuchii</name>
    <dbReference type="NCBI Taxonomy" id="765133"/>
    <lineage>
        <taxon>Eukaryota</taxon>
        <taxon>Metazoa</taxon>
        <taxon>Ecdysozoa</taxon>
        <taxon>Arthropoda</taxon>
        <taxon>Hexapoda</taxon>
        <taxon>Insecta</taxon>
        <taxon>Pterygota</taxon>
        <taxon>Neoptera</taxon>
        <taxon>Endopterygota</taxon>
        <taxon>Lepidoptera</taxon>
        <taxon>Glossata</taxon>
        <taxon>Ditrysia</taxon>
        <taxon>Bombycoidea</taxon>
        <taxon>Lasiocampidae</taxon>
        <taxon>Dendrolimus</taxon>
    </lineage>
</organism>
<sequence>MAKRITFPRRKKKKLASKKHGSVTSSGNTECATTSPTGGSSGKKRRRRRRTKKSKNNITSDTGPRSPKPQEVPKKSCVVPDVVTSQEATCTSNWVHVPVSRTRTREKIENLGAKKAKNKYETQDETNTEDRNHQFQLRNTRLSVDEPTSSAGLRSKRPPTNVHAPAHRLFMY</sequence>
<dbReference type="Proteomes" id="UP000824533">
    <property type="component" value="Linkage Group LG26"/>
</dbReference>
<name>A0ACC1CH78_9NEOP</name>
<keyword evidence="2" id="KW-1185">Reference proteome</keyword>
<evidence type="ECO:0000313" key="2">
    <source>
        <dbReference type="Proteomes" id="UP000824533"/>
    </source>
</evidence>
<comment type="caution">
    <text evidence="1">The sequence shown here is derived from an EMBL/GenBank/DDBJ whole genome shotgun (WGS) entry which is preliminary data.</text>
</comment>